<dbReference type="EMBL" id="BSET01000001">
    <property type="protein sequence ID" value="GLK00484.1"/>
    <property type="molecule type" value="Genomic_DNA"/>
</dbReference>
<dbReference type="Proteomes" id="UP001142325">
    <property type="component" value="Unassembled WGS sequence"/>
</dbReference>
<feature type="transmembrane region" description="Helical" evidence="13">
    <location>
        <begin position="159"/>
        <end position="177"/>
    </location>
</feature>
<keyword evidence="15" id="KW-1185">Reference proteome</keyword>
<evidence type="ECO:0000256" key="9">
    <source>
        <dbReference type="ARBA" id="ARBA00023065"/>
    </source>
</evidence>
<accession>A0A9W6HQZ3</accession>
<comment type="similarity">
    <text evidence="2">Belongs to the TMEM175 family.</text>
</comment>
<evidence type="ECO:0000256" key="1">
    <source>
        <dbReference type="ARBA" id="ARBA00004141"/>
    </source>
</evidence>
<evidence type="ECO:0000256" key="12">
    <source>
        <dbReference type="ARBA" id="ARBA00034430"/>
    </source>
</evidence>
<dbReference type="GO" id="GO:0005267">
    <property type="term" value="F:potassium channel activity"/>
    <property type="evidence" value="ECO:0007669"/>
    <property type="project" value="UniProtKB-KW"/>
</dbReference>
<evidence type="ECO:0000256" key="11">
    <source>
        <dbReference type="ARBA" id="ARBA00023303"/>
    </source>
</evidence>
<comment type="caution">
    <text evidence="14">The sequence shown here is derived from an EMBL/GenBank/DDBJ whole genome shotgun (WGS) entry which is preliminary data.</text>
</comment>
<evidence type="ECO:0000256" key="2">
    <source>
        <dbReference type="ARBA" id="ARBA00006920"/>
    </source>
</evidence>
<dbReference type="AlphaFoldDB" id="A0A9W6HQZ3"/>
<comment type="subcellular location">
    <subcellularLocation>
        <location evidence="1">Membrane</location>
        <topology evidence="1">Multi-pass membrane protein</topology>
    </subcellularLocation>
</comment>
<dbReference type="RefSeq" id="WP_204938201.1">
    <property type="nucleotide sequence ID" value="NZ_BAAAUM010000001.1"/>
</dbReference>
<keyword evidence="4" id="KW-0633">Potassium transport</keyword>
<evidence type="ECO:0008006" key="16">
    <source>
        <dbReference type="Google" id="ProtNLM"/>
    </source>
</evidence>
<keyword evidence="5 13" id="KW-0812">Transmembrane</keyword>
<evidence type="ECO:0000256" key="3">
    <source>
        <dbReference type="ARBA" id="ARBA00022448"/>
    </source>
</evidence>
<keyword evidence="6" id="KW-0631">Potassium channel</keyword>
<dbReference type="InterPro" id="IPR010617">
    <property type="entry name" value="TMEM175-like"/>
</dbReference>
<feature type="transmembrane region" description="Helical" evidence="13">
    <location>
        <begin position="86"/>
        <end position="106"/>
    </location>
</feature>
<protein>
    <recommendedName>
        <fullName evidence="16">DUF1211 domain-containing protein</fullName>
    </recommendedName>
</protein>
<keyword evidence="7" id="KW-0630">Potassium</keyword>
<name>A0A9W6HQZ3_9MICO</name>
<evidence type="ECO:0000256" key="6">
    <source>
        <dbReference type="ARBA" id="ARBA00022826"/>
    </source>
</evidence>
<dbReference type="PANTHER" id="PTHR31462:SF5">
    <property type="entry name" value="ENDOSOMAL_LYSOSOMAL PROTON CHANNEL TMEM175"/>
    <property type="match status" value="1"/>
</dbReference>
<evidence type="ECO:0000256" key="8">
    <source>
        <dbReference type="ARBA" id="ARBA00022989"/>
    </source>
</evidence>
<reference evidence="14" key="1">
    <citation type="journal article" date="2014" name="Int. J. Syst. Evol. Microbiol.">
        <title>Complete genome sequence of Corynebacterium casei LMG S-19264T (=DSM 44701T), isolated from a smear-ripened cheese.</title>
        <authorList>
            <consortium name="US DOE Joint Genome Institute (JGI-PGF)"/>
            <person name="Walter F."/>
            <person name="Albersmeier A."/>
            <person name="Kalinowski J."/>
            <person name="Ruckert C."/>
        </authorList>
    </citation>
    <scope>NUCLEOTIDE SEQUENCE</scope>
    <source>
        <strain evidence="14">VKM Ac-1958</strain>
    </source>
</reference>
<feature type="transmembrane region" description="Helical" evidence="13">
    <location>
        <begin position="12"/>
        <end position="35"/>
    </location>
</feature>
<dbReference type="GO" id="GO:0016020">
    <property type="term" value="C:membrane"/>
    <property type="evidence" value="ECO:0007669"/>
    <property type="project" value="UniProtKB-SubCell"/>
</dbReference>
<evidence type="ECO:0000313" key="14">
    <source>
        <dbReference type="EMBL" id="GLK00484.1"/>
    </source>
</evidence>
<reference evidence="14" key="2">
    <citation type="submission" date="2023-01" db="EMBL/GenBank/DDBJ databases">
        <authorList>
            <person name="Sun Q."/>
            <person name="Evtushenko L."/>
        </authorList>
    </citation>
    <scope>NUCLEOTIDE SEQUENCE</scope>
    <source>
        <strain evidence="14">VKM Ac-1958</strain>
    </source>
</reference>
<dbReference type="Pfam" id="PF06736">
    <property type="entry name" value="TMEM175"/>
    <property type="match status" value="1"/>
</dbReference>
<evidence type="ECO:0000256" key="5">
    <source>
        <dbReference type="ARBA" id="ARBA00022692"/>
    </source>
</evidence>
<sequence>MSRASSSRQLSVERFTAFVDAVVAIAMTLLILPLMEAVSDASDEHLSTLEFLADHRGQLISFALSFALIAMFWMEHHRVYGQVRSVTAPLVVINVAWLFTIVWLPVATAMVGQMPFDSAQAAVYIGSLIATQLLTLTAKAYLLRHPQMHEWGEERMRSGIIGDTASTLLFGVALALAVTVPGIAYASLLLTALTWPVSLLIRRILRRDTPARTRG</sequence>
<evidence type="ECO:0000256" key="10">
    <source>
        <dbReference type="ARBA" id="ARBA00023136"/>
    </source>
</evidence>
<proteinExistence type="inferred from homology"/>
<keyword evidence="9" id="KW-0406">Ion transport</keyword>
<evidence type="ECO:0000256" key="4">
    <source>
        <dbReference type="ARBA" id="ARBA00022538"/>
    </source>
</evidence>
<evidence type="ECO:0000256" key="13">
    <source>
        <dbReference type="SAM" id="Phobius"/>
    </source>
</evidence>
<feature type="transmembrane region" description="Helical" evidence="13">
    <location>
        <begin position="55"/>
        <end position="74"/>
    </location>
</feature>
<evidence type="ECO:0000256" key="7">
    <source>
        <dbReference type="ARBA" id="ARBA00022958"/>
    </source>
</evidence>
<comment type="catalytic activity">
    <reaction evidence="12">
        <text>K(+)(in) = K(+)(out)</text>
        <dbReference type="Rhea" id="RHEA:29463"/>
        <dbReference type="ChEBI" id="CHEBI:29103"/>
    </reaction>
</comment>
<keyword evidence="3" id="KW-0813">Transport</keyword>
<organism evidence="14 15">
    <name type="scientific">Microbacterium keratanolyticum</name>
    <dbReference type="NCBI Taxonomy" id="67574"/>
    <lineage>
        <taxon>Bacteria</taxon>
        <taxon>Bacillati</taxon>
        <taxon>Actinomycetota</taxon>
        <taxon>Actinomycetes</taxon>
        <taxon>Micrococcales</taxon>
        <taxon>Microbacteriaceae</taxon>
        <taxon>Microbacterium</taxon>
    </lineage>
</organism>
<dbReference type="GO" id="GO:0015252">
    <property type="term" value="F:proton channel activity"/>
    <property type="evidence" value="ECO:0007669"/>
    <property type="project" value="InterPro"/>
</dbReference>
<keyword evidence="11" id="KW-0407">Ion channel</keyword>
<evidence type="ECO:0000313" key="15">
    <source>
        <dbReference type="Proteomes" id="UP001142325"/>
    </source>
</evidence>
<dbReference type="PANTHER" id="PTHR31462">
    <property type="entry name" value="ENDOSOMAL/LYSOSOMAL POTASSIUM CHANNEL TMEM175"/>
    <property type="match status" value="1"/>
</dbReference>
<gene>
    <name evidence="14" type="ORF">GCM10017596_01990</name>
</gene>
<keyword evidence="8 13" id="KW-1133">Transmembrane helix</keyword>
<feature type="transmembrane region" description="Helical" evidence="13">
    <location>
        <begin position="118"/>
        <end position="138"/>
    </location>
</feature>
<feature type="transmembrane region" description="Helical" evidence="13">
    <location>
        <begin position="183"/>
        <end position="205"/>
    </location>
</feature>
<keyword evidence="10 13" id="KW-0472">Membrane</keyword>